<dbReference type="InterPro" id="IPR036365">
    <property type="entry name" value="PGBD-like_sf"/>
</dbReference>
<dbReference type="FunFam" id="1.10.8.350:FF:000001">
    <property type="entry name" value="Lytic murein transglycosylase B"/>
    <property type="match status" value="1"/>
</dbReference>
<dbReference type="InterPro" id="IPR011970">
    <property type="entry name" value="MltB_2"/>
</dbReference>
<dbReference type="PANTHER" id="PTHR30163">
    <property type="entry name" value="MEMBRANE-BOUND LYTIC MUREIN TRANSGLYCOSYLASE B"/>
    <property type="match status" value="1"/>
</dbReference>
<feature type="region of interest" description="Disordered" evidence="1">
    <location>
        <begin position="51"/>
        <end position="73"/>
    </location>
</feature>
<dbReference type="PANTHER" id="PTHR30163:SF8">
    <property type="entry name" value="LYTIC MUREIN TRANSGLYCOSYLASE"/>
    <property type="match status" value="1"/>
</dbReference>
<dbReference type="STRING" id="1449351.RISW2_11800"/>
<dbReference type="Pfam" id="PF01471">
    <property type="entry name" value="PG_binding_1"/>
    <property type="match status" value="1"/>
</dbReference>
<name>X7F6B3_9RHOB</name>
<organism evidence="5 6">
    <name type="scientific">Roseivivax isoporae LMG 25204</name>
    <dbReference type="NCBI Taxonomy" id="1449351"/>
    <lineage>
        <taxon>Bacteria</taxon>
        <taxon>Pseudomonadati</taxon>
        <taxon>Pseudomonadota</taxon>
        <taxon>Alphaproteobacteria</taxon>
        <taxon>Rhodobacterales</taxon>
        <taxon>Roseobacteraceae</taxon>
        <taxon>Roseivivax</taxon>
    </lineage>
</organism>
<dbReference type="SUPFAM" id="SSF47090">
    <property type="entry name" value="PGBD-like"/>
    <property type="match status" value="1"/>
</dbReference>
<evidence type="ECO:0000256" key="2">
    <source>
        <dbReference type="SAM" id="SignalP"/>
    </source>
</evidence>
<gene>
    <name evidence="5" type="ORF">RISW2_11800</name>
</gene>
<dbReference type="InterPro" id="IPR031304">
    <property type="entry name" value="SLT_2"/>
</dbReference>
<reference evidence="5 6" key="1">
    <citation type="submission" date="2014-01" db="EMBL/GenBank/DDBJ databases">
        <title>Roseivivax isoporae LMG 25204 Genome Sequencing.</title>
        <authorList>
            <person name="Lai Q."/>
            <person name="Li G."/>
            <person name="Shao Z."/>
        </authorList>
    </citation>
    <scope>NUCLEOTIDE SEQUENCE [LARGE SCALE GENOMIC DNA]</scope>
    <source>
        <strain evidence="5 6">LMG 25204</strain>
    </source>
</reference>
<dbReference type="eggNOG" id="COG3409">
    <property type="taxonomic scope" value="Bacteria"/>
</dbReference>
<dbReference type="Gene3D" id="1.10.530.10">
    <property type="match status" value="1"/>
</dbReference>
<dbReference type="GO" id="GO:0008933">
    <property type="term" value="F:peptidoglycan lytic transglycosylase activity"/>
    <property type="evidence" value="ECO:0007669"/>
    <property type="project" value="TreeGrafter"/>
</dbReference>
<dbReference type="AlphaFoldDB" id="X7F6B3"/>
<evidence type="ECO:0000259" key="3">
    <source>
        <dbReference type="Pfam" id="PF01471"/>
    </source>
</evidence>
<dbReference type="InterPro" id="IPR002477">
    <property type="entry name" value="Peptidoglycan-bd-like"/>
</dbReference>
<feature type="signal peptide" evidence="2">
    <location>
        <begin position="1"/>
        <end position="21"/>
    </location>
</feature>
<keyword evidence="6" id="KW-1185">Reference proteome</keyword>
<proteinExistence type="predicted"/>
<dbReference type="eggNOG" id="COG2951">
    <property type="taxonomic scope" value="Bacteria"/>
</dbReference>
<dbReference type="NCBIfam" id="TIGR02283">
    <property type="entry name" value="MltB_2"/>
    <property type="match status" value="1"/>
</dbReference>
<dbReference type="PATRIC" id="fig|1449351.3.peg.3423"/>
<evidence type="ECO:0000313" key="6">
    <source>
        <dbReference type="Proteomes" id="UP000023430"/>
    </source>
</evidence>
<dbReference type="Gene3D" id="1.10.8.350">
    <property type="entry name" value="Bacterial muramidase"/>
    <property type="match status" value="1"/>
</dbReference>
<sequence>MNARPAALAAALSLICGAVSADPVQRSLRPAERPAAGVRMVTLAAATVAPQEALRPARRPAEATPAATPAAPQAGAEHAGFAGWVREFRPRALAAGIDAGTFDRAFAGARYDPDVIARDRTQAEFTKTLWQYLDSAVSDTRIANGRAALAEHGAVLQRIEEAYGVDKEVVAAIWGMESAYGSFRGTKPIVGSLATLAFEGRRAAFFEDQLIAALRILQNGDTGPETMTGSWAGAMGHTQFIPTSYEALAVDFTGDGRRDIWSDDPTDALASTAHYLAEHGWTLGMPWGVEVQLPADFDYSLADRSIEKMPSDWARLGVRGVDGAPVRDFGSASLLLPAGADGVAFLISRNFRAIERYNAADAYVIGVGHLSDRLRGSGPFRGGWPADERALTFDERQELQRRLTAAGYDTGGVDGRIGPNTLAALRGFQRAAGLKPDGYASLSVLDRLR</sequence>
<feature type="domain" description="Peptidoglycan binding-like" evidence="3">
    <location>
        <begin position="394"/>
        <end position="448"/>
    </location>
</feature>
<keyword evidence="2" id="KW-0732">Signal</keyword>
<dbReference type="InterPro" id="IPR036366">
    <property type="entry name" value="PGBDSf"/>
</dbReference>
<comment type="caution">
    <text evidence="5">The sequence shown here is derived from an EMBL/GenBank/DDBJ whole genome shotgun (WGS) entry which is preliminary data.</text>
</comment>
<dbReference type="RefSeq" id="WP_043773384.1">
    <property type="nucleotide sequence ID" value="NZ_JAME01000029.1"/>
</dbReference>
<dbReference type="GO" id="GO:0009253">
    <property type="term" value="P:peptidoglycan catabolic process"/>
    <property type="evidence" value="ECO:0007669"/>
    <property type="project" value="TreeGrafter"/>
</dbReference>
<dbReference type="CDD" id="cd13399">
    <property type="entry name" value="Slt35-like"/>
    <property type="match status" value="1"/>
</dbReference>
<feature type="compositionally biased region" description="Low complexity" evidence="1">
    <location>
        <begin position="62"/>
        <end position="73"/>
    </location>
</feature>
<accession>X7F6B3</accession>
<dbReference type="OrthoDB" id="9808544at2"/>
<dbReference type="SUPFAM" id="SSF53955">
    <property type="entry name" value="Lysozyme-like"/>
    <property type="match status" value="1"/>
</dbReference>
<evidence type="ECO:0000259" key="4">
    <source>
        <dbReference type="Pfam" id="PF13406"/>
    </source>
</evidence>
<dbReference type="InterPro" id="IPR043426">
    <property type="entry name" value="MltB-like"/>
</dbReference>
<dbReference type="InterPro" id="IPR023346">
    <property type="entry name" value="Lysozyme-like_dom_sf"/>
</dbReference>
<dbReference type="Proteomes" id="UP000023430">
    <property type="component" value="Unassembled WGS sequence"/>
</dbReference>
<feature type="domain" description="Transglycosylase SLT" evidence="4">
    <location>
        <begin position="81"/>
        <end position="372"/>
    </location>
</feature>
<evidence type="ECO:0000256" key="1">
    <source>
        <dbReference type="SAM" id="MobiDB-lite"/>
    </source>
</evidence>
<evidence type="ECO:0000313" key="5">
    <source>
        <dbReference type="EMBL" id="ETX27621.1"/>
    </source>
</evidence>
<dbReference type="Pfam" id="PF13406">
    <property type="entry name" value="SLT_2"/>
    <property type="match status" value="1"/>
</dbReference>
<dbReference type="Gene3D" id="1.10.101.10">
    <property type="entry name" value="PGBD-like superfamily/PGBD"/>
    <property type="match status" value="1"/>
</dbReference>
<dbReference type="EMBL" id="JAME01000029">
    <property type="protein sequence ID" value="ETX27621.1"/>
    <property type="molecule type" value="Genomic_DNA"/>
</dbReference>
<feature type="chain" id="PRO_5004977942" evidence="2">
    <location>
        <begin position="22"/>
        <end position="449"/>
    </location>
</feature>
<protein>
    <submittedName>
        <fullName evidence="5">Murein transglycosylase</fullName>
    </submittedName>
</protein>